<dbReference type="RefSeq" id="WP_155339910.1">
    <property type="nucleotide sequence ID" value="NZ_BAAABN010000057.1"/>
</dbReference>
<reference evidence="1 2" key="1">
    <citation type="submission" date="2019-10" db="EMBL/GenBank/DDBJ databases">
        <title>Whole genome shotgun sequence of Acrocarpospora corrugata NBRC 13972.</title>
        <authorList>
            <person name="Ichikawa N."/>
            <person name="Kimura A."/>
            <person name="Kitahashi Y."/>
            <person name="Komaki H."/>
            <person name="Oguchi A."/>
        </authorList>
    </citation>
    <scope>NUCLEOTIDE SEQUENCE [LARGE SCALE GENOMIC DNA]</scope>
    <source>
        <strain evidence="1 2">NBRC 13972</strain>
    </source>
</reference>
<dbReference type="OrthoDB" id="6636929at2"/>
<accession>A0A5M3W653</accession>
<dbReference type="EMBL" id="BLAD01000072">
    <property type="protein sequence ID" value="GES03779.1"/>
    <property type="molecule type" value="Genomic_DNA"/>
</dbReference>
<evidence type="ECO:0000313" key="2">
    <source>
        <dbReference type="Proteomes" id="UP000334990"/>
    </source>
</evidence>
<protein>
    <submittedName>
        <fullName evidence="1">Uncharacterized protein</fullName>
    </submittedName>
</protein>
<dbReference type="AlphaFoldDB" id="A0A5M3W653"/>
<comment type="caution">
    <text evidence="1">The sequence shown here is derived from an EMBL/GenBank/DDBJ whole genome shotgun (WGS) entry which is preliminary data.</text>
</comment>
<sequence length="104" mass="11748">MIEIDGDGVRSVTPNPVTRGRGLAVSGAELAFLRQHRAGGGFRWEIHRARRQGEAITETDRENLLLPGDRHPTGWAGGKIGRDGTLWLHEDGDPRRWYRYEMNT</sequence>
<dbReference type="Proteomes" id="UP000334990">
    <property type="component" value="Unassembled WGS sequence"/>
</dbReference>
<proteinExistence type="predicted"/>
<name>A0A5M3W653_9ACTN</name>
<evidence type="ECO:0000313" key="1">
    <source>
        <dbReference type="EMBL" id="GES03779.1"/>
    </source>
</evidence>
<gene>
    <name evidence="1" type="ORF">Acor_58450</name>
</gene>
<organism evidence="1 2">
    <name type="scientific">Acrocarpospora corrugata</name>
    <dbReference type="NCBI Taxonomy" id="35763"/>
    <lineage>
        <taxon>Bacteria</taxon>
        <taxon>Bacillati</taxon>
        <taxon>Actinomycetota</taxon>
        <taxon>Actinomycetes</taxon>
        <taxon>Streptosporangiales</taxon>
        <taxon>Streptosporangiaceae</taxon>
        <taxon>Acrocarpospora</taxon>
    </lineage>
</organism>
<keyword evidence="2" id="KW-1185">Reference proteome</keyword>